<gene>
    <name evidence="1" type="ORF">E2C01_010808</name>
</gene>
<name>A0A5B7D9D8_PORTR</name>
<dbReference type="Proteomes" id="UP000324222">
    <property type="component" value="Unassembled WGS sequence"/>
</dbReference>
<accession>A0A5B7D9D8</accession>
<evidence type="ECO:0000313" key="1">
    <source>
        <dbReference type="EMBL" id="MPC17938.1"/>
    </source>
</evidence>
<dbReference type="EMBL" id="VSRR010000633">
    <property type="protein sequence ID" value="MPC17938.1"/>
    <property type="molecule type" value="Genomic_DNA"/>
</dbReference>
<dbReference type="AlphaFoldDB" id="A0A5B7D9D8"/>
<comment type="caution">
    <text evidence="1">The sequence shown here is derived from an EMBL/GenBank/DDBJ whole genome shotgun (WGS) entry which is preliminary data.</text>
</comment>
<evidence type="ECO:0000313" key="2">
    <source>
        <dbReference type="Proteomes" id="UP000324222"/>
    </source>
</evidence>
<organism evidence="1 2">
    <name type="scientific">Portunus trituberculatus</name>
    <name type="common">Swimming crab</name>
    <name type="synonym">Neptunus trituberculatus</name>
    <dbReference type="NCBI Taxonomy" id="210409"/>
    <lineage>
        <taxon>Eukaryota</taxon>
        <taxon>Metazoa</taxon>
        <taxon>Ecdysozoa</taxon>
        <taxon>Arthropoda</taxon>
        <taxon>Crustacea</taxon>
        <taxon>Multicrustacea</taxon>
        <taxon>Malacostraca</taxon>
        <taxon>Eumalacostraca</taxon>
        <taxon>Eucarida</taxon>
        <taxon>Decapoda</taxon>
        <taxon>Pleocyemata</taxon>
        <taxon>Brachyura</taxon>
        <taxon>Eubrachyura</taxon>
        <taxon>Portunoidea</taxon>
        <taxon>Portunidae</taxon>
        <taxon>Portuninae</taxon>
        <taxon>Portunus</taxon>
    </lineage>
</organism>
<sequence length="205" mass="22786">MNSTLSSVTCHEALQYRLPGRSRHPRAPLHQTTRVPSSAFCLDNHGACESHFTRRPRCPSATPARTITESASPASLEDHVAFQNLLPKQSQRTPLLRFRTTTGLTSTIFPDDDGAISADDLGALQCCLPGLPRCFPAPLLWMTTLPSRCSFLDDHASHQRHVPGRPRCIPALPYWMILLSLTSNLPDNHCSFTYDHAAQHCRPPR</sequence>
<reference evidence="1 2" key="1">
    <citation type="submission" date="2019-05" db="EMBL/GenBank/DDBJ databases">
        <title>Another draft genome of Portunus trituberculatus and its Hox gene families provides insights of decapod evolution.</title>
        <authorList>
            <person name="Jeong J.-H."/>
            <person name="Song I."/>
            <person name="Kim S."/>
            <person name="Choi T."/>
            <person name="Kim D."/>
            <person name="Ryu S."/>
            <person name="Kim W."/>
        </authorList>
    </citation>
    <scope>NUCLEOTIDE SEQUENCE [LARGE SCALE GENOMIC DNA]</scope>
    <source>
        <tissue evidence="1">Muscle</tissue>
    </source>
</reference>
<keyword evidence="2" id="KW-1185">Reference proteome</keyword>
<proteinExistence type="predicted"/>
<protein>
    <submittedName>
        <fullName evidence="1">Uncharacterized protein</fullName>
    </submittedName>
</protein>